<evidence type="ECO:0000256" key="6">
    <source>
        <dbReference type="ARBA" id="ARBA00023049"/>
    </source>
</evidence>
<dbReference type="GO" id="GO:0005829">
    <property type="term" value="C:cytosol"/>
    <property type="evidence" value="ECO:0007669"/>
    <property type="project" value="TreeGrafter"/>
</dbReference>
<dbReference type="PANTHER" id="PTHR43690">
    <property type="entry name" value="NARDILYSIN"/>
    <property type="match status" value="1"/>
</dbReference>
<dbReference type="GO" id="GO:0051603">
    <property type="term" value="P:proteolysis involved in protein catabolic process"/>
    <property type="evidence" value="ECO:0007669"/>
    <property type="project" value="TreeGrafter"/>
</dbReference>
<dbReference type="EMBL" id="CR382124">
    <property type="protein sequence ID" value="CAH00846.1"/>
    <property type="molecule type" value="Genomic_DNA"/>
</dbReference>
<dbReference type="SUPFAM" id="SSF63411">
    <property type="entry name" value="LuxS/MPP-like metallohydrolase"/>
    <property type="match status" value="4"/>
</dbReference>
<organism evidence="10 11">
    <name type="scientific">Kluyveromyces lactis (strain ATCC 8585 / CBS 2359 / DSM 70799 / NBRC 1267 / NRRL Y-1140 / WM37)</name>
    <name type="common">Yeast</name>
    <name type="synonym">Candida sphaerica</name>
    <dbReference type="NCBI Taxonomy" id="284590"/>
    <lineage>
        <taxon>Eukaryota</taxon>
        <taxon>Fungi</taxon>
        <taxon>Dikarya</taxon>
        <taxon>Ascomycota</taxon>
        <taxon>Saccharomycotina</taxon>
        <taxon>Saccharomycetes</taxon>
        <taxon>Saccharomycetales</taxon>
        <taxon>Saccharomycetaceae</taxon>
        <taxon>Kluyveromyces</taxon>
    </lineage>
</organism>
<dbReference type="FunCoup" id="Q6CQN9">
    <property type="interactions" value="56"/>
</dbReference>
<dbReference type="eggNOG" id="KOG0959">
    <property type="taxonomic scope" value="Eukaryota"/>
</dbReference>
<protein>
    <submittedName>
        <fullName evidence="10">KLLA0D15631p</fullName>
    </submittedName>
</protein>
<dbReference type="OMA" id="HLCEHMI"/>
<feature type="domain" description="Coenzyme PQQ synthesis protein F-like C-terminal lobe" evidence="9">
    <location>
        <begin position="875"/>
        <end position="945"/>
    </location>
</feature>
<evidence type="ECO:0000256" key="1">
    <source>
        <dbReference type="ARBA" id="ARBA00007261"/>
    </source>
</evidence>
<dbReference type="PaxDb" id="284590-Q6CQN9"/>
<comment type="similarity">
    <text evidence="1">Belongs to the peptidase M16 family.</text>
</comment>
<dbReference type="Pfam" id="PF16187">
    <property type="entry name" value="Peptidase_M16_M"/>
    <property type="match status" value="1"/>
</dbReference>
<dbReference type="GO" id="GO:0004222">
    <property type="term" value="F:metalloendopeptidase activity"/>
    <property type="evidence" value="ECO:0007669"/>
    <property type="project" value="TreeGrafter"/>
</dbReference>
<feature type="domain" description="Peptidase M16 middle/third" evidence="8">
    <location>
        <begin position="519"/>
        <end position="758"/>
    </location>
</feature>
<sequence length="1170" mass="132905">MTAATVQTIDVPIYTPISNSNRAHQFVQLSNGITALLISDPGESFASLCASVATGSHNDPDEVPGLAHLCEHMIISSESKKFPKRSHYHDLLIEYNGNQNAFTTGEQTSFYFEIPNSNNKTGKPIFDELVGVIADKLGSPIFQSADINKEIQAIDNEHENNKNLVSKALYHGTKKLATQRSKFSRFSTGNIYTLTQFPIVAGKIINLKNVLQKHYADNFVAENISIVIRGSQSLHYLKKLVQTTFGDFRTKSTIKSQSFSIESFKKLQKVWAARYTEPLFSKQEPETPNSILIQSSKAPILRLVFPVSHQEALFSRSELKIFSKVWSDLFGDESSGSIHSKFSARNILTRQVTQLSKFTIDDEGLVLQFELTNSGWKTGVESLLTDLFQGFLPFFQSIDPDEIAQYLNEWNTINLLQFMYQDLDNSTMDKCSDLCSELLQCEDPQFILNNSIAFSCNRKGSDIGSYYESPKSKEWWNSQAKKFLSFVKTYMSWNNCKLIFLGDLQSNDFLKSRQVPTNVKFDEHYRFQYELSLIKLNHVKMSPKDFRLPSSTAFLFGLEKNLSALKQSLTAVLRKSQGSALSIITQSKLLQTTPRLMSKNENYELWVKEENSLEYSSRSVITIELINMGMEPSAKNTMNLEILTQLLYFYINESLYPSERVGYMYQIAANNRGDVRLAVTINGFPQGVAMILQIIMDKMVDIGKPDFDITNSMFRHSRILVRTKYEEAARANSCTLASLGVLILLEKELTTLEERLDALEDIDIESFKMFCKDLWIPKSNYMNLVIQGDLSIAETVNQYMDGIIHHLSGPNVNQTSVFRLREPETIKLAQGSNFFIEMTSFKEDPTNSVVYFIETGDRTNPVDYTMSSLFEYFMSMTLVPDLRNKKQIGYVVLGGLRLLTDTLGIHISVMSNLPPHTIEDRIEEYLYYLETNVLGAMTEAEFQDNILQKYMQLIKSNSLEKLIKNAGPANLMAQIEASVHSGNYPSNLQSQGYTVGQHKKLKDEISFRTYAFSETKVDVCLLSKLTLQEFKRLFMEKISILSLQRRKLSVRFKTPMTKPDIGISMMTMQLDGFLKSKGFHITRDELQEIVTKTAGKPTSLFKELFHHFRTQGQSLRLCTLVLKEIVKQILAVTPSSSSSSNTKLTQNIKTQIPTEIQSIASFKMELTVNI</sequence>
<evidence type="ECO:0000259" key="9">
    <source>
        <dbReference type="Pfam" id="PF22456"/>
    </source>
</evidence>
<dbReference type="Proteomes" id="UP000000598">
    <property type="component" value="Chromosome D"/>
</dbReference>
<evidence type="ECO:0000256" key="4">
    <source>
        <dbReference type="ARBA" id="ARBA00022801"/>
    </source>
</evidence>
<dbReference type="HOGENOM" id="CLU_008088_0_0_1"/>
<reference evidence="10 11" key="1">
    <citation type="journal article" date="2004" name="Nature">
        <title>Genome evolution in yeasts.</title>
        <authorList>
            <consortium name="Genolevures"/>
            <person name="Dujon B."/>
            <person name="Sherman D."/>
            <person name="Fischer G."/>
            <person name="Durrens P."/>
            <person name="Casaregola S."/>
            <person name="Lafontaine I."/>
            <person name="de Montigny J."/>
            <person name="Marck C."/>
            <person name="Neuveglise C."/>
            <person name="Talla E."/>
            <person name="Goffard N."/>
            <person name="Frangeul L."/>
            <person name="Aigle M."/>
            <person name="Anthouard V."/>
            <person name="Babour A."/>
            <person name="Barbe V."/>
            <person name="Barnay S."/>
            <person name="Blanchin S."/>
            <person name="Beckerich J.M."/>
            <person name="Beyne E."/>
            <person name="Bleykasten C."/>
            <person name="Boisrame A."/>
            <person name="Boyer J."/>
            <person name="Cattolico L."/>
            <person name="Confanioleri F."/>
            <person name="de Daruvar A."/>
            <person name="Despons L."/>
            <person name="Fabre E."/>
            <person name="Fairhead C."/>
            <person name="Ferry-Dumazet H."/>
            <person name="Groppi A."/>
            <person name="Hantraye F."/>
            <person name="Hennequin C."/>
            <person name="Jauniaux N."/>
            <person name="Joyet P."/>
            <person name="Kachouri R."/>
            <person name="Kerrest A."/>
            <person name="Koszul R."/>
            <person name="Lemaire M."/>
            <person name="Lesur I."/>
            <person name="Ma L."/>
            <person name="Muller H."/>
            <person name="Nicaud J.M."/>
            <person name="Nikolski M."/>
            <person name="Oztas S."/>
            <person name="Ozier-Kalogeropoulos O."/>
            <person name="Pellenz S."/>
            <person name="Potier S."/>
            <person name="Richard G.F."/>
            <person name="Straub M.L."/>
            <person name="Suleau A."/>
            <person name="Swennene D."/>
            <person name="Tekaia F."/>
            <person name="Wesolowski-Louvel M."/>
            <person name="Westhof E."/>
            <person name="Wirth B."/>
            <person name="Zeniou-Meyer M."/>
            <person name="Zivanovic I."/>
            <person name="Bolotin-Fukuhara M."/>
            <person name="Thierry A."/>
            <person name="Bouchier C."/>
            <person name="Caudron B."/>
            <person name="Scarpelli C."/>
            <person name="Gaillardin C."/>
            <person name="Weissenbach J."/>
            <person name="Wincker P."/>
            <person name="Souciet J.L."/>
        </authorList>
    </citation>
    <scope>NUCLEOTIDE SEQUENCE [LARGE SCALE GENOMIC DNA]</scope>
    <source>
        <strain evidence="11">ATCC 8585 / CBS 2359 / DSM 70799 / NBRC 1267 / NRRL Y-1140 / WM37</strain>
    </source>
</reference>
<name>Q6CQN9_KLULA</name>
<evidence type="ECO:0000256" key="2">
    <source>
        <dbReference type="ARBA" id="ARBA00022670"/>
    </source>
</evidence>
<feature type="domain" description="Peptidase M16 N-terminal" evidence="7">
    <location>
        <begin position="36"/>
        <end position="171"/>
    </location>
</feature>
<dbReference type="GO" id="GO:0046872">
    <property type="term" value="F:metal ion binding"/>
    <property type="evidence" value="ECO:0007669"/>
    <property type="project" value="UniProtKB-KW"/>
</dbReference>
<dbReference type="GO" id="GO:0043171">
    <property type="term" value="P:peptide catabolic process"/>
    <property type="evidence" value="ECO:0007669"/>
    <property type="project" value="TreeGrafter"/>
</dbReference>
<evidence type="ECO:0000313" key="10">
    <source>
        <dbReference type="EMBL" id="CAH00846.1"/>
    </source>
</evidence>
<keyword evidence="5" id="KW-0862">Zinc</keyword>
<dbReference type="Pfam" id="PF00675">
    <property type="entry name" value="Peptidase_M16"/>
    <property type="match status" value="1"/>
</dbReference>
<dbReference type="PANTHER" id="PTHR43690:SF18">
    <property type="entry name" value="INSULIN-DEGRADING ENZYME-RELATED"/>
    <property type="match status" value="1"/>
</dbReference>
<keyword evidence="6" id="KW-0482">Metalloprotease</keyword>
<keyword evidence="2" id="KW-0645">Protease</keyword>
<evidence type="ECO:0000256" key="5">
    <source>
        <dbReference type="ARBA" id="ARBA00022833"/>
    </source>
</evidence>
<dbReference type="STRING" id="284590.Q6CQN9"/>
<dbReference type="KEGG" id="kla:KLLA0_D15631g"/>
<evidence type="ECO:0000259" key="7">
    <source>
        <dbReference type="Pfam" id="PF00675"/>
    </source>
</evidence>
<keyword evidence="11" id="KW-1185">Reference proteome</keyword>
<dbReference type="AlphaFoldDB" id="Q6CQN9"/>
<dbReference type="Pfam" id="PF22456">
    <property type="entry name" value="PqqF-like_C_4"/>
    <property type="match status" value="1"/>
</dbReference>
<accession>Q6CQN9</accession>
<dbReference type="GO" id="GO:0005739">
    <property type="term" value="C:mitochondrion"/>
    <property type="evidence" value="ECO:0007669"/>
    <property type="project" value="TreeGrafter"/>
</dbReference>
<evidence type="ECO:0000256" key="3">
    <source>
        <dbReference type="ARBA" id="ARBA00022723"/>
    </source>
</evidence>
<evidence type="ECO:0000313" key="11">
    <source>
        <dbReference type="Proteomes" id="UP000000598"/>
    </source>
</evidence>
<dbReference type="InterPro" id="IPR032632">
    <property type="entry name" value="Peptidase_M16_M"/>
</dbReference>
<evidence type="ECO:0000259" key="8">
    <source>
        <dbReference type="Pfam" id="PF16187"/>
    </source>
</evidence>
<keyword evidence="4" id="KW-0378">Hydrolase</keyword>
<dbReference type="InterPro" id="IPR054734">
    <property type="entry name" value="PqqF-like_C_4"/>
</dbReference>
<dbReference type="InterPro" id="IPR050626">
    <property type="entry name" value="Peptidase_M16"/>
</dbReference>
<dbReference type="InterPro" id="IPR011765">
    <property type="entry name" value="Pept_M16_N"/>
</dbReference>
<dbReference type="InParanoid" id="Q6CQN9"/>
<dbReference type="Gene3D" id="3.30.830.10">
    <property type="entry name" value="Metalloenzyme, LuxS/M16 peptidase-like"/>
    <property type="match status" value="4"/>
</dbReference>
<gene>
    <name evidence="10" type="ORF">KLLA0_D15631g</name>
</gene>
<keyword evidence="3" id="KW-0479">Metal-binding</keyword>
<proteinExistence type="inferred from homology"/>
<dbReference type="InterPro" id="IPR011249">
    <property type="entry name" value="Metalloenz_LuxS/M16"/>
</dbReference>